<sequence length="77" mass="9123">MIFLGKREGKKKPWVTKEIIDLCDRRIDLMQEKYTSHESRIPETWGKVRMKMKEAKKELIDVASINIDKESAAFLNR</sequence>
<proteinExistence type="predicted"/>
<protein>
    <submittedName>
        <fullName evidence="1">Uncharacterized protein</fullName>
    </submittedName>
</protein>
<name>A0A9D3Z401_DREPO</name>
<evidence type="ECO:0000313" key="1">
    <source>
        <dbReference type="EMBL" id="KAH3711459.1"/>
    </source>
</evidence>
<dbReference type="Proteomes" id="UP000828390">
    <property type="component" value="Unassembled WGS sequence"/>
</dbReference>
<comment type="caution">
    <text evidence="1">The sequence shown here is derived from an EMBL/GenBank/DDBJ whole genome shotgun (WGS) entry which is preliminary data.</text>
</comment>
<evidence type="ECO:0000313" key="2">
    <source>
        <dbReference type="Proteomes" id="UP000828390"/>
    </source>
</evidence>
<reference evidence="1" key="1">
    <citation type="journal article" date="2019" name="bioRxiv">
        <title>The Genome of the Zebra Mussel, Dreissena polymorpha: A Resource for Invasive Species Research.</title>
        <authorList>
            <person name="McCartney M.A."/>
            <person name="Auch B."/>
            <person name="Kono T."/>
            <person name="Mallez S."/>
            <person name="Zhang Y."/>
            <person name="Obille A."/>
            <person name="Becker A."/>
            <person name="Abrahante J.E."/>
            <person name="Garbe J."/>
            <person name="Badalamenti J.P."/>
            <person name="Herman A."/>
            <person name="Mangelson H."/>
            <person name="Liachko I."/>
            <person name="Sullivan S."/>
            <person name="Sone E.D."/>
            <person name="Koren S."/>
            <person name="Silverstein K.A.T."/>
            <person name="Beckman K.B."/>
            <person name="Gohl D.M."/>
        </authorList>
    </citation>
    <scope>NUCLEOTIDE SEQUENCE</scope>
    <source>
        <strain evidence="1">Duluth1</strain>
        <tissue evidence="1">Whole animal</tissue>
    </source>
</reference>
<accession>A0A9D3Z401</accession>
<dbReference type="EMBL" id="JAIWYP010000014">
    <property type="protein sequence ID" value="KAH3711459.1"/>
    <property type="molecule type" value="Genomic_DNA"/>
</dbReference>
<gene>
    <name evidence="1" type="ORF">DPMN_071128</name>
</gene>
<keyword evidence="2" id="KW-1185">Reference proteome</keyword>
<organism evidence="1 2">
    <name type="scientific">Dreissena polymorpha</name>
    <name type="common">Zebra mussel</name>
    <name type="synonym">Mytilus polymorpha</name>
    <dbReference type="NCBI Taxonomy" id="45954"/>
    <lineage>
        <taxon>Eukaryota</taxon>
        <taxon>Metazoa</taxon>
        <taxon>Spiralia</taxon>
        <taxon>Lophotrochozoa</taxon>
        <taxon>Mollusca</taxon>
        <taxon>Bivalvia</taxon>
        <taxon>Autobranchia</taxon>
        <taxon>Heteroconchia</taxon>
        <taxon>Euheterodonta</taxon>
        <taxon>Imparidentia</taxon>
        <taxon>Neoheterodontei</taxon>
        <taxon>Myida</taxon>
        <taxon>Dreissenoidea</taxon>
        <taxon>Dreissenidae</taxon>
        <taxon>Dreissena</taxon>
    </lineage>
</organism>
<reference evidence="1" key="2">
    <citation type="submission" date="2020-11" db="EMBL/GenBank/DDBJ databases">
        <authorList>
            <person name="McCartney M.A."/>
            <person name="Auch B."/>
            <person name="Kono T."/>
            <person name="Mallez S."/>
            <person name="Becker A."/>
            <person name="Gohl D.M."/>
            <person name="Silverstein K.A.T."/>
            <person name="Koren S."/>
            <person name="Bechman K.B."/>
            <person name="Herman A."/>
            <person name="Abrahante J.E."/>
            <person name="Garbe J."/>
        </authorList>
    </citation>
    <scope>NUCLEOTIDE SEQUENCE</scope>
    <source>
        <strain evidence="1">Duluth1</strain>
        <tissue evidence="1">Whole animal</tissue>
    </source>
</reference>
<dbReference type="AlphaFoldDB" id="A0A9D3Z401"/>